<dbReference type="NCBIfam" id="NF003915">
    <property type="entry name" value="PRK05441.1"/>
    <property type="match status" value="1"/>
</dbReference>
<dbReference type="InterPro" id="IPR005488">
    <property type="entry name" value="Etherase_MurQ"/>
</dbReference>
<keyword evidence="5" id="KW-1185">Reference proteome</keyword>
<evidence type="ECO:0000256" key="1">
    <source>
        <dbReference type="ARBA" id="ARBA00023239"/>
    </source>
</evidence>
<protein>
    <submittedName>
        <fullName evidence="4">N-acetylmuramic acid 6-phosphate etherase</fullName>
    </submittedName>
</protein>
<feature type="domain" description="SIS" evidence="3">
    <location>
        <begin position="52"/>
        <end position="216"/>
    </location>
</feature>
<evidence type="ECO:0000256" key="2">
    <source>
        <dbReference type="ARBA" id="ARBA00023277"/>
    </source>
</evidence>
<dbReference type="InterPro" id="IPR046348">
    <property type="entry name" value="SIS_dom_sf"/>
</dbReference>
<keyword evidence="2" id="KW-0119">Carbohydrate metabolism</keyword>
<organism evidence="4 5">
    <name type="scientific">Hyalangium rubrum</name>
    <dbReference type="NCBI Taxonomy" id="3103134"/>
    <lineage>
        <taxon>Bacteria</taxon>
        <taxon>Pseudomonadati</taxon>
        <taxon>Myxococcota</taxon>
        <taxon>Myxococcia</taxon>
        <taxon>Myxococcales</taxon>
        <taxon>Cystobacterineae</taxon>
        <taxon>Archangiaceae</taxon>
        <taxon>Hyalangium</taxon>
    </lineage>
</organism>
<proteinExistence type="predicted"/>
<dbReference type="PANTHER" id="PTHR10088:SF4">
    <property type="entry name" value="GLUCOKINASE REGULATORY PROTEIN"/>
    <property type="match status" value="1"/>
</dbReference>
<dbReference type="Proteomes" id="UP001291309">
    <property type="component" value="Unassembled WGS sequence"/>
</dbReference>
<accession>A0ABU5H6X3</accession>
<dbReference type="CDD" id="cd05007">
    <property type="entry name" value="SIS_Etherase"/>
    <property type="match status" value="1"/>
</dbReference>
<dbReference type="Gene3D" id="1.10.8.1080">
    <property type="match status" value="1"/>
</dbReference>
<evidence type="ECO:0000313" key="4">
    <source>
        <dbReference type="EMBL" id="MDY7229095.1"/>
    </source>
</evidence>
<evidence type="ECO:0000259" key="3">
    <source>
        <dbReference type="PROSITE" id="PS51464"/>
    </source>
</evidence>
<sequence length="305" mass="31411">MARDTEGAARRFQGLDTWGTGEVLETLWSSQSRATAACLPALPMLERGVDAAVERLSSGNGRLVYAGAGSSGMLAALDASELGPTFGWPSARLSILLAGGLDLARGLDGGAEDDEGAGRSRVRDVRPGPSDVVLGVSAGGHSAFTVGIVDEARRHGALTVAISSLADSPLVRAAEHAVVVQTGAEVIAGSTRLGAGTAQKVVLNLFSTTVMVQLGYVFDNLMCNVRPENAKLRQRCVSMVSRIAGVGEEVAAKAFERHGDIQRAVLGLAGASEAEADAALKRARGNLRVALSSVTNKGGRGPCPR</sequence>
<dbReference type="InterPro" id="IPR001347">
    <property type="entry name" value="SIS_dom"/>
</dbReference>
<name>A0ABU5H6X3_9BACT</name>
<dbReference type="Pfam" id="PF22645">
    <property type="entry name" value="GKRP_SIS_N"/>
    <property type="match status" value="1"/>
</dbReference>
<dbReference type="RefSeq" id="WP_321547816.1">
    <property type="nucleotide sequence ID" value="NZ_JAXIVS010000007.1"/>
</dbReference>
<dbReference type="EMBL" id="JAXIVS010000007">
    <property type="protein sequence ID" value="MDY7229095.1"/>
    <property type="molecule type" value="Genomic_DNA"/>
</dbReference>
<dbReference type="Gene3D" id="3.40.50.10490">
    <property type="entry name" value="Glucose-6-phosphate isomerase like protein, domain 1"/>
    <property type="match status" value="1"/>
</dbReference>
<reference evidence="4 5" key="1">
    <citation type="submission" date="2023-12" db="EMBL/GenBank/DDBJ databases">
        <title>the genome sequence of Hyalangium sp. s54d21.</title>
        <authorList>
            <person name="Zhang X."/>
        </authorList>
    </citation>
    <scope>NUCLEOTIDE SEQUENCE [LARGE SCALE GENOMIC DNA]</scope>
    <source>
        <strain evidence="5">s54d21</strain>
    </source>
</reference>
<evidence type="ECO:0000313" key="5">
    <source>
        <dbReference type="Proteomes" id="UP001291309"/>
    </source>
</evidence>
<dbReference type="PROSITE" id="PS51464">
    <property type="entry name" value="SIS"/>
    <property type="match status" value="1"/>
</dbReference>
<dbReference type="SUPFAM" id="SSF53697">
    <property type="entry name" value="SIS domain"/>
    <property type="match status" value="1"/>
</dbReference>
<comment type="caution">
    <text evidence="4">The sequence shown here is derived from an EMBL/GenBank/DDBJ whole genome shotgun (WGS) entry which is preliminary data.</text>
</comment>
<keyword evidence="1" id="KW-0456">Lyase</keyword>
<gene>
    <name evidence="4" type="ORF">SYV04_21965</name>
</gene>
<dbReference type="InterPro" id="IPR040190">
    <property type="entry name" value="MURQ/GCKR"/>
</dbReference>
<dbReference type="PANTHER" id="PTHR10088">
    <property type="entry name" value="GLUCOKINASE REGULATORY PROTEIN"/>
    <property type="match status" value="1"/>
</dbReference>